<dbReference type="EMBL" id="CM012444">
    <property type="protein sequence ID" value="RVE69033.1"/>
    <property type="molecule type" value="Genomic_DNA"/>
</dbReference>
<reference evidence="1 2" key="1">
    <citation type="submission" date="2018-11" db="EMBL/GenBank/DDBJ databases">
        <authorList>
            <person name="Lopez-Roques C."/>
            <person name="Donnadieu C."/>
            <person name="Bouchez O."/>
            <person name="Klopp C."/>
            <person name="Cabau C."/>
            <person name="Zahm M."/>
        </authorList>
    </citation>
    <scope>NUCLEOTIDE SEQUENCE [LARGE SCALE GENOMIC DNA]</scope>
    <source>
        <strain evidence="1">RS831</strain>
        <tissue evidence="1">Whole body</tissue>
    </source>
</reference>
<gene>
    <name evidence="1" type="ORF">OJAV_G00073780</name>
</gene>
<proteinExistence type="predicted"/>
<reference evidence="1 2" key="2">
    <citation type="submission" date="2019-01" db="EMBL/GenBank/DDBJ databases">
        <title>A chromosome length genome reference of the Java medaka (oryzias javanicus).</title>
        <authorList>
            <person name="Herpin A."/>
            <person name="Takehana Y."/>
            <person name="Naruse K."/>
            <person name="Ansai S."/>
            <person name="Kawaguchi M."/>
        </authorList>
    </citation>
    <scope>NUCLEOTIDE SEQUENCE [LARGE SCALE GENOMIC DNA]</scope>
    <source>
        <strain evidence="1">RS831</strain>
        <tissue evidence="1">Whole body</tissue>
    </source>
</reference>
<accession>A0A3S2MKL3</accession>
<protein>
    <submittedName>
        <fullName evidence="1">Uncharacterized protein</fullName>
    </submittedName>
</protein>
<keyword evidence="2" id="KW-1185">Reference proteome</keyword>
<evidence type="ECO:0000313" key="2">
    <source>
        <dbReference type="Proteomes" id="UP000283210"/>
    </source>
</evidence>
<dbReference type="AlphaFoldDB" id="A0A3S2MKL3"/>
<organism evidence="1 2">
    <name type="scientific">Oryzias javanicus</name>
    <name type="common">Javanese ricefish</name>
    <name type="synonym">Aplocheilus javanicus</name>
    <dbReference type="NCBI Taxonomy" id="123683"/>
    <lineage>
        <taxon>Eukaryota</taxon>
        <taxon>Metazoa</taxon>
        <taxon>Chordata</taxon>
        <taxon>Craniata</taxon>
        <taxon>Vertebrata</taxon>
        <taxon>Euteleostomi</taxon>
        <taxon>Actinopterygii</taxon>
        <taxon>Neopterygii</taxon>
        <taxon>Teleostei</taxon>
        <taxon>Neoteleostei</taxon>
        <taxon>Acanthomorphata</taxon>
        <taxon>Ovalentaria</taxon>
        <taxon>Atherinomorphae</taxon>
        <taxon>Beloniformes</taxon>
        <taxon>Adrianichthyidae</taxon>
        <taxon>Oryziinae</taxon>
        <taxon>Oryzias</taxon>
    </lineage>
</organism>
<evidence type="ECO:0000313" key="1">
    <source>
        <dbReference type="EMBL" id="RVE69033.1"/>
    </source>
</evidence>
<dbReference type="Proteomes" id="UP000283210">
    <property type="component" value="Chromosome 8"/>
</dbReference>
<name>A0A3S2MKL3_ORYJA</name>
<sequence>MRCFMFSGTCLCDPPSSIHPNTGSSQKQSWWEQFEGKSGTRLQFSPPQPPLCSPIKLMLDGHQGEG</sequence>